<dbReference type="CDD" id="cd20004">
    <property type="entry name" value="PBP1_ABC_sugar_binding-like"/>
    <property type="match status" value="1"/>
</dbReference>
<organism evidence="6 7">
    <name type="scientific">Cephaloticoccus primus</name>
    <dbReference type="NCBI Taxonomy" id="1548207"/>
    <lineage>
        <taxon>Bacteria</taxon>
        <taxon>Pseudomonadati</taxon>
        <taxon>Verrucomicrobiota</taxon>
        <taxon>Opitutia</taxon>
        <taxon>Opitutales</taxon>
        <taxon>Opitutaceae</taxon>
        <taxon>Cephaloticoccus</taxon>
    </lineage>
</organism>
<comment type="subcellular location">
    <subcellularLocation>
        <location evidence="1">Cell envelope</location>
    </subcellularLocation>
</comment>
<dbReference type="OrthoDB" id="6196975at2"/>
<evidence type="ECO:0000313" key="6">
    <source>
        <dbReference type="EMBL" id="KXU35526.1"/>
    </source>
</evidence>
<feature type="chain" id="PRO_5007489587" evidence="4">
    <location>
        <begin position="26"/>
        <end position="330"/>
    </location>
</feature>
<keyword evidence="3 4" id="KW-0732">Signal</keyword>
<dbReference type="STRING" id="1548207.AXK11_05905"/>
<dbReference type="EMBL" id="LSZQ01000046">
    <property type="protein sequence ID" value="KXU35526.1"/>
    <property type="molecule type" value="Genomic_DNA"/>
</dbReference>
<dbReference type="RefSeq" id="WP_068630227.1">
    <property type="nucleotide sequence ID" value="NZ_LSZQ01000046.1"/>
</dbReference>
<feature type="signal peptide" evidence="4">
    <location>
        <begin position="1"/>
        <end position="25"/>
    </location>
</feature>
<evidence type="ECO:0000256" key="3">
    <source>
        <dbReference type="ARBA" id="ARBA00022729"/>
    </source>
</evidence>
<dbReference type="InterPro" id="IPR025997">
    <property type="entry name" value="SBP_2_dom"/>
</dbReference>
<dbReference type="GO" id="GO:0030246">
    <property type="term" value="F:carbohydrate binding"/>
    <property type="evidence" value="ECO:0007669"/>
    <property type="project" value="UniProtKB-ARBA"/>
</dbReference>
<evidence type="ECO:0000256" key="1">
    <source>
        <dbReference type="ARBA" id="ARBA00004196"/>
    </source>
</evidence>
<keyword evidence="7" id="KW-1185">Reference proteome</keyword>
<dbReference type="PANTHER" id="PTHR46847:SF1">
    <property type="entry name" value="D-ALLOSE-BINDING PERIPLASMIC PROTEIN-RELATED"/>
    <property type="match status" value="1"/>
</dbReference>
<reference evidence="7" key="1">
    <citation type="submission" date="2016-02" db="EMBL/GenBank/DDBJ databases">
        <authorList>
            <person name="Sanders J.G."/>
            <person name="Lin J.Y."/>
            <person name="Wertz J.T."/>
            <person name="Russell J.A."/>
            <person name="Moreau C.S."/>
            <person name="Powell S."/>
        </authorList>
    </citation>
    <scope>NUCLEOTIDE SEQUENCE [LARGE SCALE GENOMIC DNA]</scope>
    <source>
        <strain evidence="7">CAG34</strain>
    </source>
</reference>
<evidence type="ECO:0000259" key="5">
    <source>
        <dbReference type="Pfam" id="PF13407"/>
    </source>
</evidence>
<evidence type="ECO:0000256" key="2">
    <source>
        <dbReference type="ARBA" id="ARBA00007639"/>
    </source>
</evidence>
<proteinExistence type="inferred from homology"/>
<dbReference type="InterPro" id="IPR028082">
    <property type="entry name" value="Peripla_BP_I"/>
</dbReference>
<name>A0A139SLU7_9BACT</name>
<feature type="domain" description="Periplasmic binding protein" evidence="5">
    <location>
        <begin position="33"/>
        <end position="296"/>
    </location>
</feature>
<sequence length="330" mass="35619">MKKTSLAAAFLAFCVSTLLLPVIHAAPERYRIAGVPKGTTDEYWKSANAGMVKAQREFAEQGVRVDIMWKGPIREDDREQQIQVMENFVARRVSAIVLAPLDGTALVSSVELATRAKIPVVLIDSTLDKDVYVSEASTDNYQGGVIAARRLAELLNGKGKVVVVRVVPGSTSVEGRVNGFLDTIKEFPGIEVISSDQYAGPSRDTAYRTAQNLINRYGHQIDGIFTPNNSSTSGTLLALADVGRGGGKVKHVGFDTDKQSVAALRAGDLQGLIVQDPLNMGYVAVKTAVAKLRGEEVPKLIDTGCTLITAENMDDSEIHDLLHPPLDKYL</sequence>
<accession>A0A139SLU7</accession>
<protein>
    <submittedName>
        <fullName evidence="6">Sugar ABC transporter substrate-binding protein</fullName>
    </submittedName>
</protein>
<evidence type="ECO:0000313" key="7">
    <source>
        <dbReference type="Proteomes" id="UP000070058"/>
    </source>
</evidence>
<comment type="similarity">
    <text evidence="2">Belongs to the bacterial solute-binding protein 2 family.</text>
</comment>
<dbReference type="Pfam" id="PF13407">
    <property type="entry name" value="Peripla_BP_4"/>
    <property type="match status" value="1"/>
</dbReference>
<gene>
    <name evidence="6" type="ORF">AXK11_05905</name>
</gene>
<dbReference type="Proteomes" id="UP000070058">
    <property type="component" value="Unassembled WGS sequence"/>
</dbReference>
<dbReference type="Gene3D" id="3.40.50.2300">
    <property type="match status" value="2"/>
</dbReference>
<evidence type="ECO:0000256" key="4">
    <source>
        <dbReference type="SAM" id="SignalP"/>
    </source>
</evidence>
<dbReference type="AlphaFoldDB" id="A0A139SLU7"/>
<dbReference type="GO" id="GO:0030313">
    <property type="term" value="C:cell envelope"/>
    <property type="evidence" value="ECO:0007669"/>
    <property type="project" value="UniProtKB-SubCell"/>
</dbReference>
<dbReference type="PANTHER" id="PTHR46847">
    <property type="entry name" value="D-ALLOSE-BINDING PERIPLASMIC PROTEIN-RELATED"/>
    <property type="match status" value="1"/>
</dbReference>
<dbReference type="SUPFAM" id="SSF53822">
    <property type="entry name" value="Periplasmic binding protein-like I"/>
    <property type="match status" value="1"/>
</dbReference>
<comment type="caution">
    <text evidence="6">The sequence shown here is derived from an EMBL/GenBank/DDBJ whole genome shotgun (WGS) entry which is preliminary data.</text>
</comment>